<evidence type="ECO:0000259" key="6">
    <source>
        <dbReference type="Pfam" id="PF06305"/>
    </source>
</evidence>
<feature type="domain" description="Lipopolysaccharide assembly protein A" evidence="6">
    <location>
        <begin position="43"/>
        <end position="106"/>
    </location>
</feature>
<evidence type="ECO:0000256" key="2">
    <source>
        <dbReference type="ARBA" id="ARBA00022692"/>
    </source>
</evidence>
<evidence type="ECO:0000256" key="1">
    <source>
        <dbReference type="ARBA" id="ARBA00022475"/>
    </source>
</evidence>
<dbReference type="InterPro" id="IPR029787">
    <property type="entry name" value="Nucleotide_cyclase"/>
</dbReference>
<name>A0A6M0RL04_9CYAN</name>
<feature type="transmembrane region" description="Helical" evidence="5">
    <location>
        <begin position="62"/>
        <end position="86"/>
    </location>
</feature>
<keyword evidence="8" id="KW-1185">Reference proteome</keyword>
<sequence>MDVDACSVSLGLGQLLLLVTSAMALFLIFALVVAFFAIAFALQNDQLIDINFFIWQLEQQHLATALLLASGLGVLFGLLVTIPAFLKREWRISRGKRQAHSLEDQLLAKQQEVNNQARKNANLRQSYHHLLESLDLLDHTTGLVSDAVVSRVIRALLQRMKMQPLHHQFQSVGLLLIQPQRKQPEPSDLKQDQALWNAIAQVLQQNLTVDSWLFSNNQGQFTCSLTGLDVKAVTKYAENLRLALTDAPITLQDGAQTNIDVNIGGVVTDPDHPTESEQLLLSKAEEFLALATKRGRNRLKVSFVTD</sequence>
<keyword evidence="4 5" id="KW-0472">Membrane</keyword>
<evidence type="ECO:0000256" key="5">
    <source>
        <dbReference type="SAM" id="Phobius"/>
    </source>
</evidence>
<evidence type="ECO:0000313" key="8">
    <source>
        <dbReference type="Proteomes" id="UP000481033"/>
    </source>
</evidence>
<keyword evidence="1" id="KW-1003">Cell membrane</keyword>
<dbReference type="Gene3D" id="3.30.70.270">
    <property type="match status" value="1"/>
</dbReference>
<comment type="caution">
    <text evidence="7">The sequence shown here is derived from an EMBL/GenBank/DDBJ whole genome shotgun (WGS) entry which is preliminary data.</text>
</comment>
<keyword evidence="3 5" id="KW-1133">Transmembrane helix</keyword>
<dbReference type="Proteomes" id="UP000481033">
    <property type="component" value="Unassembled WGS sequence"/>
</dbReference>
<accession>A0A6M0RL04</accession>
<dbReference type="SUPFAM" id="SSF55073">
    <property type="entry name" value="Nucleotide cyclase"/>
    <property type="match status" value="1"/>
</dbReference>
<keyword evidence="2 5" id="KW-0812">Transmembrane</keyword>
<dbReference type="AlphaFoldDB" id="A0A6M0RL04"/>
<evidence type="ECO:0000313" key="7">
    <source>
        <dbReference type="EMBL" id="NEZ56492.1"/>
    </source>
</evidence>
<reference evidence="7 8" key="1">
    <citation type="journal article" date="2020" name="Microb. Ecol.">
        <title>Ecogenomics of the Marine Benthic Filamentous Cyanobacterium Adonisia.</title>
        <authorList>
            <person name="Walter J.M."/>
            <person name="Coutinho F.H."/>
            <person name="Leomil L."/>
            <person name="Hargreaves P.I."/>
            <person name="Campeao M.E."/>
            <person name="Vieira V.V."/>
            <person name="Silva B.S."/>
            <person name="Fistarol G.O."/>
            <person name="Salomon P.S."/>
            <person name="Sawabe T."/>
            <person name="Mino S."/>
            <person name="Hosokawa M."/>
            <person name="Miyashita H."/>
            <person name="Maruyama F."/>
            <person name="van Verk M.C."/>
            <person name="Dutilh B.E."/>
            <person name="Thompson C.C."/>
            <person name="Thompson F.L."/>
        </authorList>
    </citation>
    <scope>NUCLEOTIDE SEQUENCE [LARGE SCALE GENOMIC DNA]</scope>
    <source>
        <strain evidence="7 8">CCMR0081</strain>
    </source>
</reference>
<dbReference type="InterPro" id="IPR010445">
    <property type="entry name" value="LapA_dom"/>
</dbReference>
<evidence type="ECO:0000256" key="3">
    <source>
        <dbReference type="ARBA" id="ARBA00022989"/>
    </source>
</evidence>
<dbReference type="EMBL" id="QXHD01000004">
    <property type="protein sequence ID" value="NEZ56492.1"/>
    <property type="molecule type" value="Genomic_DNA"/>
</dbReference>
<dbReference type="InterPro" id="IPR043128">
    <property type="entry name" value="Rev_trsase/Diguanyl_cyclase"/>
</dbReference>
<gene>
    <name evidence="7" type="ORF">DXZ20_12565</name>
</gene>
<evidence type="ECO:0000256" key="4">
    <source>
        <dbReference type="ARBA" id="ARBA00023136"/>
    </source>
</evidence>
<dbReference type="Pfam" id="PF06305">
    <property type="entry name" value="LapA_dom"/>
    <property type="match status" value="1"/>
</dbReference>
<protein>
    <submittedName>
        <fullName evidence="7">DUF1049 domain-containing protein</fullName>
    </submittedName>
</protein>
<organism evidence="7 8">
    <name type="scientific">Adonisia turfae CCMR0081</name>
    <dbReference type="NCBI Taxonomy" id="2292702"/>
    <lineage>
        <taxon>Bacteria</taxon>
        <taxon>Bacillati</taxon>
        <taxon>Cyanobacteriota</taxon>
        <taxon>Adonisia</taxon>
        <taxon>Adonisia turfae</taxon>
    </lineage>
</organism>
<dbReference type="GO" id="GO:0005886">
    <property type="term" value="C:plasma membrane"/>
    <property type="evidence" value="ECO:0007669"/>
    <property type="project" value="InterPro"/>
</dbReference>
<feature type="transmembrane region" description="Helical" evidence="5">
    <location>
        <begin position="15"/>
        <end position="42"/>
    </location>
</feature>
<proteinExistence type="predicted"/>